<evidence type="ECO:0000259" key="6">
    <source>
        <dbReference type="Pfam" id="PF01957"/>
    </source>
</evidence>
<sequence length="172" mass="18833">MEGNEGGKGPPERTCGDLRMIEWIVANGWVFWLALFLVLAIIEVMSLDLYFIMLATGALAAVFTALAGGPFWLQTLVFCVIALLMILFLRPIALRHLRRSPADRLTNVDRLVGLDALVLEPTTRLSGRAKIGGETWSARVDGDATLEPGTYGRVTRIVGATAYITERTPTET</sequence>
<name>A0ABQ3GMK6_9MICC</name>
<feature type="transmembrane region" description="Helical" evidence="5">
    <location>
        <begin position="49"/>
        <end position="66"/>
    </location>
</feature>
<dbReference type="Pfam" id="PF01957">
    <property type="entry name" value="NfeD"/>
    <property type="match status" value="1"/>
</dbReference>
<dbReference type="EMBL" id="BMXK01000014">
    <property type="protein sequence ID" value="GHD12676.1"/>
    <property type="molecule type" value="Genomic_DNA"/>
</dbReference>
<dbReference type="InterPro" id="IPR002810">
    <property type="entry name" value="NfeD-like_C"/>
</dbReference>
<dbReference type="Gene3D" id="2.40.50.140">
    <property type="entry name" value="Nucleic acid-binding proteins"/>
    <property type="match status" value="1"/>
</dbReference>
<dbReference type="Proteomes" id="UP000642819">
    <property type="component" value="Unassembled WGS sequence"/>
</dbReference>
<protein>
    <submittedName>
        <fullName evidence="7">Membrane protein</fullName>
    </submittedName>
</protein>
<feature type="transmembrane region" description="Helical" evidence="5">
    <location>
        <begin position="20"/>
        <end position="42"/>
    </location>
</feature>
<comment type="subcellular location">
    <subcellularLocation>
        <location evidence="1">Membrane</location>
        <topology evidence="1">Multi-pass membrane protein</topology>
    </subcellularLocation>
</comment>
<keyword evidence="3 5" id="KW-1133">Transmembrane helix</keyword>
<evidence type="ECO:0000256" key="3">
    <source>
        <dbReference type="ARBA" id="ARBA00022989"/>
    </source>
</evidence>
<dbReference type="PANTHER" id="PTHR33507">
    <property type="entry name" value="INNER MEMBRANE PROTEIN YBBJ"/>
    <property type="match status" value="1"/>
</dbReference>
<reference evidence="8" key="1">
    <citation type="journal article" date="2019" name="Int. J. Syst. Evol. Microbiol.">
        <title>The Global Catalogue of Microorganisms (GCM) 10K type strain sequencing project: providing services to taxonomists for standard genome sequencing and annotation.</title>
        <authorList>
            <consortium name="The Broad Institute Genomics Platform"/>
            <consortium name="The Broad Institute Genome Sequencing Center for Infectious Disease"/>
            <person name="Wu L."/>
            <person name="Ma J."/>
        </authorList>
    </citation>
    <scope>NUCLEOTIDE SEQUENCE [LARGE SCALE GENOMIC DNA]</scope>
    <source>
        <strain evidence="8">KCTC 19466</strain>
    </source>
</reference>
<dbReference type="InterPro" id="IPR052165">
    <property type="entry name" value="Membrane_assoc_protease"/>
</dbReference>
<dbReference type="PANTHER" id="PTHR33507:SF3">
    <property type="entry name" value="INNER MEMBRANE PROTEIN YBBJ"/>
    <property type="match status" value="1"/>
</dbReference>
<feature type="domain" description="NfeD-like C-terminal" evidence="6">
    <location>
        <begin position="108"/>
        <end position="164"/>
    </location>
</feature>
<evidence type="ECO:0000313" key="7">
    <source>
        <dbReference type="EMBL" id="GHD12676.1"/>
    </source>
</evidence>
<evidence type="ECO:0000313" key="8">
    <source>
        <dbReference type="Proteomes" id="UP000642819"/>
    </source>
</evidence>
<keyword evidence="4 5" id="KW-0472">Membrane</keyword>
<evidence type="ECO:0000256" key="2">
    <source>
        <dbReference type="ARBA" id="ARBA00022692"/>
    </source>
</evidence>
<proteinExistence type="predicted"/>
<comment type="caution">
    <text evidence="7">The sequence shown here is derived from an EMBL/GenBank/DDBJ whole genome shotgun (WGS) entry which is preliminary data.</text>
</comment>
<evidence type="ECO:0000256" key="5">
    <source>
        <dbReference type="SAM" id="Phobius"/>
    </source>
</evidence>
<keyword evidence="8" id="KW-1185">Reference proteome</keyword>
<dbReference type="InterPro" id="IPR012340">
    <property type="entry name" value="NA-bd_OB-fold"/>
</dbReference>
<evidence type="ECO:0000256" key="1">
    <source>
        <dbReference type="ARBA" id="ARBA00004141"/>
    </source>
</evidence>
<evidence type="ECO:0000256" key="4">
    <source>
        <dbReference type="ARBA" id="ARBA00023136"/>
    </source>
</evidence>
<keyword evidence="2 5" id="KW-0812">Transmembrane</keyword>
<gene>
    <name evidence="7" type="ORF">GCM10008096_28280</name>
</gene>
<accession>A0ABQ3GMK6</accession>
<feature type="transmembrane region" description="Helical" evidence="5">
    <location>
        <begin position="72"/>
        <end position="89"/>
    </location>
</feature>
<organism evidence="7 8">
    <name type="scientific">Zhihengliuella salsuginis</name>
    <dbReference type="NCBI Taxonomy" id="578222"/>
    <lineage>
        <taxon>Bacteria</taxon>
        <taxon>Bacillati</taxon>
        <taxon>Actinomycetota</taxon>
        <taxon>Actinomycetes</taxon>
        <taxon>Micrococcales</taxon>
        <taxon>Micrococcaceae</taxon>
        <taxon>Zhihengliuella</taxon>
    </lineage>
</organism>